<gene>
    <name evidence="1" type="ORF">ACJ73_06145</name>
</gene>
<keyword evidence="2" id="KW-1185">Reference proteome</keyword>
<dbReference type="Proteomes" id="UP000242791">
    <property type="component" value="Unassembled WGS sequence"/>
</dbReference>
<name>A0A1J9Q1L8_9EURO</name>
<dbReference type="AlphaFoldDB" id="A0A1J9Q1L8"/>
<dbReference type="EMBL" id="LGTZ01001038">
    <property type="protein sequence ID" value="OJD22502.1"/>
    <property type="molecule type" value="Genomic_DNA"/>
</dbReference>
<dbReference type="STRING" id="1658174.A0A1J9Q1L8"/>
<organism evidence="1 2">
    <name type="scientific">Blastomyces percursus</name>
    <dbReference type="NCBI Taxonomy" id="1658174"/>
    <lineage>
        <taxon>Eukaryota</taxon>
        <taxon>Fungi</taxon>
        <taxon>Dikarya</taxon>
        <taxon>Ascomycota</taxon>
        <taxon>Pezizomycotina</taxon>
        <taxon>Eurotiomycetes</taxon>
        <taxon>Eurotiomycetidae</taxon>
        <taxon>Onygenales</taxon>
        <taxon>Ajellomycetaceae</taxon>
        <taxon>Blastomyces</taxon>
    </lineage>
</organism>
<protein>
    <submittedName>
        <fullName evidence="1">Uncharacterized protein</fullName>
    </submittedName>
</protein>
<proteinExistence type="predicted"/>
<comment type="caution">
    <text evidence="1">The sequence shown here is derived from an EMBL/GenBank/DDBJ whole genome shotgun (WGS) entry which is preliminary data.</text>
</comment>
<accession>A0A1J9Q1L8</accession>
<dbReference type="OrthoDB" id="4207285at2759"/>
<reference evidence="1 2" key="1">
    <citation type="submission" date="2015-08" db="EMBL/GenBank/DDBJ databases">
        <title>Emmonsia species relationships and genome sequence.</title>
        <authorList>
            <person name="Cuomo C.A."/>
            <person name="Schwartz I.S."/>
            <person name="Kenyon C."/>
            <person name="De Hoog G.S."/>
            <person name="Govender N.P."/>
            <person name="Botha A."/>
            <person name="Moreno L."/>
            <person name="De Vries M."/>
            <person name="Munoz J.F."/>
            <person name="Stielow J.B."/>
        </authorList>
    </citation>
    <scope>NUCLEOTIDE SEQUENCE [LARGE SCALE GENOMIC DNA]</scope>
    <source>
        <strain evidence="1 2">EI222</strain>
    </source>
</reference>
<evidence type="ECO:0000313" key="1">
    <source>
        <dbReference type="EMBL" id="OJD22502.1"/>
    </source>
</evidence>
<dbReference type="VEuPathDB" id="FungiDB:ACJ73_06145"/>
<sequence length="254" mass="28702">MDQLLEKETQHPQVTTGIREPCERLREHAEKLRTLQRLEPRAANLLSAAVNIMTTEQTVRAFNIYHSFLHDVLRACGQFGQGLVVLCAVSLGKQRVVALSEEKRTMLVNWVANNTNSLYFPALSSMATKFSVPNLNKHEPLPKRPRLESQQVPVNPTFPGSGQYCSFSFMRRDMIDNLPEPFRTALKASKLWREEQERGGLAVTNCLSMYMPETLNEDALFAVRISYKDGWNICNLFGLGDLESSGDVPEVSKD</sequence>
<evidence type="ECO:0000313" key="2">
    <source>
        <dbReference type="Proteomes" id="UP000242791"/>
    </source>
</evidence>